<evidence type="ECO:0008006" key="4">
    <source>
        <dbReference type="Google" id="ProtNLM"/>
    </source>
</evidence>
<name>A0ABS7TIV6_9BACT</name>
<reference evidence="2" key="1">
    <citation type="submission" date="2021-08" db="EMBL/GenBank/DDBJ databases">
        <authorList>
            <person name="Stevens D.C."/>
        </authorList>
    </citation>
    <scope>NUCLEOTIDE SEQUENCE</scope>
    <source>
        <strain evidence="2">DSM 53165</strain>
    </source>
</reference>
<keyword evidence="3" id="KW-1185">Reference proteome</keyword>
<feature type="region of interest" description="Disordered" evidence="1">
    <location>
        <begin position="260"/>
        <end position="280"/>
    </location>
</feature>
<organism evidence="2 3">
    <name type="scientific">Nannocystis pusilla</name>
    <dbReference type="NCBI Taxonomy" id="889268"/>
    <lineage>
        <taxon>Bacteria</taxon>
        <taxon>Pseudomonadati</taxon>
        <taxon>Myxococcota</taxon>
        <taxon>Polyangia</taxon>
        <taxon>Nannocystales</taxon>
        <taxon>Nannocystaceae</taxon>
        <taxon>Nannocystis</taxon>
    </lineage>
</organism>
<gene>
    <name evidence="2" type="ORF">K7C98_02600</name>
</gene>
<dbReference type="InterPro" id="IPR027417">
    <property type="entry name" value="P-loop_NTPase"/>
</dbReference>
<sequence length="280" mass="31276">MLFVSGTKRSGTSMWMQVFRAAGLPVLGEAFPRGFTGIQEANPDGFYETLLRHGIYYRTNPNPTTGEYFLPDHVEGYAVKVFIPGVIRSERAYITHLVANVREWREYEASILRLYAIEREAFARAGQPVPEDSSYFPPAYEWWMENFALVRDISLRRYPARLQTYDQVLADPARVVTEVLRWVGRGDVDAAVAAIKPGRRTQHRSDSNSVPPALARVFDDLYAAVAAGGPVPASLLRQLNDTNRQLLPELGELQRKVLAAQARRPPGPTPARPAGLPALD</sequence>
<dbReference type="Proteomes" id="UP001139031">
    <property type="component" value="Unassembled WGS sequence"/>
</dbReference>
<evidence type="ECO:0000256" key="1">
    <source>
        <dbReference type="SAM" id="MobiDB-lite"/>
    </source>
</evidence>
<comment type="caution">
    <text evidence="2">The sequence shown here is derived from an EMBL/GenBank/DDBJ whole genome shotgun (WGS) entry which is preliminary data.</text>
</comment>
<dbReference type="SUPFAM" id="SSF52540">
    <property type="entry name" value="P-loop containing nucleoside triphosphate hydrolases"/>
    <property type="match status" value="1"/>
</dbReference>
<evidence type="ECO:0000313" key="2">
    <source>
        <dbReference type="EMBL" id="MBZ5708131.1"/>
    </source>
</evidence>
<proteinExistence type="predicted"/>
<accession>A0ABS7TIV6</accession>
<dbReference type="RefSeq" id="WP_224189886.1">
    <property type="nucleotide sequence ID" value="NZ_JAIRAU010000001.1"/>
</dbReference>
<dbReference type="EMBL" id="JAIRAU010000001">
    <property type="protein sequence ID" value="MBZ5708131.1"/>
    <property type="molecule type" value="Genomic_DNA"/>
</dbReference>
<protein>
    <recommendedName>
        <fullName evidence="4">Sulfotransferase domain-containing protein</fullName>
    </recommendedName>
</protein>
<evidence type="ECO:0000313" key="3">
    <source>
        <dbReference type="Proteomes" id="UP001139031"/>
    </source>
</evidence>